<organism evidence="1">
    <name type="scientific">Arundo donax</name>
    <name type="common">Giant reed</name>
    <name type="synonym">Donax arundinaceus</name>
    <dbReference type="NCBI Taxonomy" id="35708"/>
    <lineage>
        <taxon>Eukaryota</taxon>
        <taxon>Viridiplantae</taxon>
        <taxon>Streptophyta</taxon>
        <taxon>Embryophyta</taxon>
        <taxon>Tracheophyta</taxon>
        <taxon>Spermatophyta</taxon>
        <taxon>Magnoliopsida</taxon>
        <taxon>Liliopsida</taxon>
        <taxon>Poales</taxon>
        <taxon>Poaceae</taxon>
        <taxon>PACMAD clade</taxon>
        <taxon>Arundinoideae</taxon>
        <taxon>Arundineae</taxon>
        <taxon>Arundo</taxon>
    </lineage>
</organism>
<reference evidence="1" key="2">
    <citation type="journal article" date="2015" name="Data Brief">
        <title>Shoot transcriptome of the giant reed, Arundo donax.</title>
        <authorList>
            <person name="Barrero R.A."/>
            <person name="Guerrero F.D."/>
            <person name="Moolhuijzen P."/>
            <person name="Goolsby J.A."/>
            <person name="Tidwell J."/>
            <person name="Bellgard S.E."/>
            <person name="Bellgard M.I."/>
        </authorList>
    </citation>
    <scope>NUCLEOTIDE SEQUENCE</scope>
    <source>
        <tissue evidence="1">Shoot tissue taken approximately 20 cm above the soil surface</tissue>
    </source>
</reference>
<proteinExistence type="predicted"/>
<protein>
    <submittedName>
        <fullName evidence="1">Uncharacterized protein</fullName>
    </submittedName>
</protein>
<name>A0A0A9BCX9_ARUDO</name>
<reference evidence="1" key="1">
    <citation type="submission" date="2014-09" db="EMBL/GenBank/DDBJ databases">
        <authorList>
            <person name="Magalhaes I.L.F."/>
            <person name="Oliveira U."/>
            <person name="Santos F.R."/>
            <person name="Vidigal T.H.D.A."/>
            <person name="Brescovit A.D."/>
            <person name="Santos A.J."/>
        </authorList>
    </citation>
    <scope>NUCLEOTIDE SEQUENCE</scope>
    <source>
        <tissue evidence="1">Shoot tissue taken approximately 20 cm above the soil surface</tissue>
    </source>
</reference>
<sequence length="51" mass="5622">MMQPGGQEGGFRAAGGGFEPHSHHFWHLTRLPHIFPLSGPSQVNRARFSPV</sequence>
<dbReference type="AlphaFoldDB" id="A0A0A9BCX9"/>
<dbReference type="EMBL" id="GBRH01236714">
    <property type="protein sequence ID" value="JAD61181.1"/>
    <property type="molecule type" value="Transcribed_RNA"/>
</dbReference>
<evidence type="ECO:0000313" key="1">
    <source>
        <dbReference type="EMBL" id="JAD61181.1"/>
    </source>
</evidence>
<accession>A0A0A9BCX9</accession>